<evidence type="ECO:0000256" key="5">
    <source>
        <dbReference type="ARBA" id="ARBA00022840"/>
    </source>
</evidence>
<evidence type="ECO:0000256" key="4">
    <source>
        <dbReference type="ARBA" id="ARBA00022741"/>
    </source>
</evidence>
<accession>A0A7N0TP70</accession>
<feature type="domain" description="AAA+ ATPase" evidence="7">
    <location>
        <begin position="267"/>
        <end position="402"/>
    </location>
</feature>
<dbReference type="GO" id="GO:0016887">
    <property type="term" value="F:ATP hydrolysis activity"/>
    <property type="evidence" value="ECO:0007669"/>
    <property type="project" value="InterPro"/>
</dbReference>
<evidence type="ECO:0000256" key="6">
    <source>
        <dbReference type="SAM" id="MobiDB-lite"/>
    </source>
</evidence>
<sequence length="781" mass="83637">MAGKKRSAAPEDEKLRWLTDKGIDVEKSVEEIATLLFTRCALNWLPDRFKHSVLGHIVGEVTKAKASADKSKNKAGADDVAKISGRVTRSRAKQGPQKAVAVTSTRKRQTGAVKQEGDGDVGAPPDKSASADGAEPASSAMDDGAADNNAEPPAGSAAGDGGVVAQGKPDPAAKNAAGGKASSIDEIRAGAEEDEGGGKRKPVDTTRAAAGGEVNDEEGDTSKIKEAVEQPGFKDLSGMDEILEMLWMDVKVAIDHPQALKTVGERPVKGILLHGPPGCGKTTVARALAKEANVPYHETSAAELVGSFLGTSEAKIRDLFAKAYKTAPSIVFIDEIDGIASKRGTSSLNTEKRMVTQLMACMDTNSPEYVLVIGATNTPDDIDPALRRNGRFDREILIPVPDETARGQILSTLMRNRNLDGSFHIENIARLTSGFVCSDLKALVQQAAHIAIKRIFDDRKAGLSKEGSAEAQSVVWWDHNDGCDLHSTVIPSQEALKMVQPSIKREGFSTIPMVTWEDVGGLDSLREQFELEIVNRIKYPKLYEELGIDLDSGILLHGPPGCGKTLLAMAVSGEAGANFIHIKGAELLNKYCGESEKAVRALFSRARTCTPCIIFFDEVDALAAKRDGQGEDRYPARVLNQLLAELDGGAQRRGVYVIGATNRLEAMDPAVLRPGRFGKHLLVPLPGPKERESILRALCRKKPLDADVDLAAIAQSKTCENLSGADLASLMHEAAMVVLKDKRPSVQSDSSENSSKITMRHLQTALTKIRLVYSSAFTSSS</sequence>
<dbReference type="Gene3D" id="3.40.50.300">
    <property type="entry name" value="P-loop containing nucleotide triphosphate hydrolases"/>
    <property type="match status" value="2"/>
</dbReference>
<keyword evidence="5" id="KW-0067">ATP-binding</keyword>
<evidence type="ECO:0000313" key="9">
    <source>
        <dbReference type="Proteomes" id="UP000594263"/>
    </source>
</evidence>
<protein>
    <recommendedName>
        <fullName evidence="7">AAA+ ATPase domain-containing protein</fullName>
    </recommendedName>
</protein>
<evidence type="ECO:0000313" key="8">
    <source>
        <dbReference type="EnsemblPlants" id="Kaladp0040s0696.1.v1.1"/>
    </source>
</evidence>
<keyword evidence="9" id="KW-1185">Reference proteome</keyword>
<organism evidence="8 9">
    <name type="scientific">Kalanchoe fedtschenkoi</name>
    <name type="common">Lavender scallops</name>
    <name type="synonym">South American air plant</name>
    <dbReference type="NCBI Taxonomy" id="63787"/>
    <lineage>
        <taxon>Eukaryota</taxon>
        <taxon>Viridiplantae</taxon>
        <taxon>Streptophyta</taxon>
        <taxon>Embryophyta</taxon>
        <taxon>Tracheophyta</taxon>
        <taxon>Spermatophyta</taxon>
        <taxon>Magnoliopsida</taxon>
        <taxon>eudicotyledons</taxon>
        <taxon>Gunneridae</taxon>
        <taxon>Pentapetalae</taxon>
        <taxon>Saxifragales</taxon>
        <taxon>Crassulaceae</taxon>
        <taxon>Kalanchoe</taxon>
    </lineage>
</organism>
<evidence type="ECO:0000256" key="2">
    <source>
        <dbReference type="ARBA" id="ARBA00006914"/>
    </source>
</evidence>
<dbReference type="Proteomes" id="UP000594263">
    <property type="component" value="Unplaced"/>
</dbReference>
<dbReference type="FunFam" id="3.40.50.300:FF:000365">
    <property type="entry name" value="Ribosome biogenesis ATPase RIX7"/>
    <property type="match status" value="1"/>
</dbReference>
<dbReference type="FunFam" id="3.40.50.300:FF:000567">
    <property type="entry name" value="ATPase, AAA family protein"/>
    <property type="match status" value="1"/>
</dbReference>
<feature type="compositionally biased region" description="Basic and acidic residues" evidence="6">
    <location>
        <begin position="64"/>
        <end position="81"/>
    </location>
</feature>
<dbReference type="GO" id="GO:0005524">
    <property type="term" value="F:ATP binding"/>
    <property type="evidence" value="ECO:0007669"/>
    <property type="project" value="UniProtKB-KW"/>
</dbReference>
<keyword evidence="3" id="KW-0963">Cytoplasm</keyword>
<dbReference type="Pfam" id="PF17862">
    <property type="entry name" value="AAA_lid_3"/>
    <property type="match status" value="2"/>
</dbReference>
<dbReference type="SMART" id="SM00382">
    <property type="entry name" value="AAA"/>
    <property type="match status" value="2"/>
</dbReference>
<name>A0A7N0TP70_KALFE</name>
<dbReference type="Gramene" id="Kaladp0040s0696.1.v1.1">
    <property type="protein sequence ID" value="Kaladp0040s0696.1.v1.1"/>
    <property type="gene ID" value="Kaladp0040s0696.v1.1"/>
</dbReference>
<dbReference type="Pfam" id="PF00004">
    <property type="entry name" value="AAA"/>
    <property type="match status" value="2"/>
</dbReference>
<dbReference type="InterPro" id="IPR003593">
    <property type="entry name" value="AAA+_ATPase"/>
</dbReference>
<feature type="compositionally biased region" description="Low complexity" evidence="6">
    <location>
        <begin position="165"/>
        <end position="181"/>
    </location>
</feature>
<dbReference type="GO" id="GO:0005737">
    <property type="term" value="C:cytoplasm"/>
    <property type="evidence" value="ECO:0007669"/>
    <property type="project" value="UniProtKB-SubCell"/>
</dbReference>
<reference evidence="8" key="1">
    <citation type="submission" date="2021-01" db="UniProtKB">
        <authorList>
            <consortium name="EnsemblPlants"/>
        </authorList>
    </citation>
    <scope>IDENTIFICATION</scope>
</reference>
<dbReference type="Gene3D" id="1.10.8.60">
    <property type="match status" value="2"/>
</dbReference>
<proteinExistence type="inferred from homology"/>
<dbReference type="InterPro" id="IPR003960">
    <property type="entry name" value="ATPase_AAA_CS"/>
</dbReference>
<dbReference type="PROSITE" id="PS00674">
    <property type="entry name" value="AAA"/>
    <property type="match status" value="2"/>
</dbReference>
<dbReference type="PANTHER" id="PTHR48470">
    <property type="entry name" value="CELL DIVISION CONTROL PROTEIN 48 C ISOFORM 1"/>
    <property type="match status" value="1"/>
</dbReference>
<feature type="compositionally biased region" description="Basic and acidic residues" evidence="6">
    <location>
        <begin position="183"/>
        <end position="204"/>
    </location>
</feature>
<evidence type="ECO:0000256" key="3">
    <source>
        <dbReference type="ARBA" id="ARBA00022490"/>
    </source>
</evidence>
<feature type="domain" description="AAA+ ATPase" evidence="7">
    <location>
        <begin position="550"/>
        <end position="687"/>
    </location>
</feature>
<comment type="subcellular location">
    <subcellularLocation>
        <location evidence="1">Cytoplasm</location>
    </subcellularLocation>
</comment>
<dbReference type="AlphaFoldDB" id="A0A7N0TP70"/>
<evidence type="ECO:0000259" key="7">
    <source>
        <dbReference type="SMART" id="SM00382"/>
    </source>
</evidence>
<evidence type="ECO:0000256" key="1">
    <source>
        <dbReference type="ARBA" id="ARBA00004496"/>
    </source>
</evidence>
<dbReference type="EnsemblPlants" id="Kaladp0040s0696.1.v1.1">
    <property type="protein sequence ID" value="Kaladp0040s0696.1.v1.1"/>
    <property type="gene ID" value="Kaladp0040s0696.v1.1"/>
</dbReference>
<feature type="region of interest" description="Disordered" evidence="6">
    <location>
        <begin position="64"/>
        <end position="221"/>
    </location>
</feature>
<keyword evidence="4" id="KW-0547">Nucleotide-binding</keyword>
<dbReference type="SUPFAM" id="SSF52540">
    <property type="entry name" value="P-loop containing nucleoside triphosphate hydrolases"/>
    <property type="match status" value="2"/>
</dbReference>
<dbReference type="InterPro" id="IPR041569">
    <property type="entry name" value="AAA_lid_3"/>
</dbReference>
<dbReference type="OMA" id="NMDEINV"/>
<dbReference type="InterPro" id="IPR027417">
    <property type="entry name" value="P-loop_NTPase"/>
</dbReference>
<dbReference type="PANTHER" id="PTHR48470:SF1">
    <property type="entry name" value="CELL DIVISION CONTROL PROTEIN 48 C ISOFORM 1"/>
    <property type="match status" value="1"/>
</dbReference>
<dbReference type="InterPro" id="IPR003959">
    <property type="entry name" value="ATPase_AAA_core"/>
</dbReference>
<comment type="similarity">
    <text evidence="2">Belongs to the AAA ATPase family.</text>
</comment>
<dbReference type="InterPro" id="IPR055278">
    <property type="entry name" value="CDC48c"/>
</dbReference>